<name>A0AC60QR27_IXOPE</name>
<dbReference type="EMBL" id="JABSTQ010006184">
    <property type="protein sequence ID" value="KAG0437789.1"/>
    <property type="molecule type" value="Genomic_DNA"/>
</dbReference>
<gene>
    <name evidence="1" type="ORF">HPB47_017290</name>
</gene>
<comment type="caution">
    <text evidence="1">The sequence shown here is derived from an EMBL/GenBank/DDBJ whole genome shotgun (WGS) entry which is preliminary data.</text>
</comment>
<accession>A0AC60QR27</accession>
<feature type="non-terminal residue" evidence="1">
    <location>
        <position position="1"/>
    </location>
</feature>
<reference evidence="1 2" key="1">
    <citation type="journal article" date="2020" name="Cell">
        <title>Large-Scale Comparative Analyses of Tick Genomes Elucidate Their Genetic Diversity and Vector Capacities.</title>
        <authorList>
            <consortium name="Tick Genome and Microbiome Consortium (TIGMIC)"/>
            <person name="Jia N."/>
            <person name="Wang J."/>
            <person name="Shi W."/>
            <person name="Du L."/>
            <person name="Sun Y."/>
            <person name="Zhan W."/>
            <person name="Jiang J.F."/>
            <person name="Wang Q."/>
            <person name="Zhang B."/>
            <person name="Ji P."/>
            <person name="Bell-Sakyi L."/>
            <person name="Cui X.M."/>
            <person name="Yuan T.T."/>
            <person name="Jiang B.G."/>
            <person name="Yang W.F."/>
            <person name="Lam T.T."/>
            <person name="Chang Q.C."/>
            <person name="Ding S.J."/>
            <person name="Wang X.J."/>
            <person name="Zhu J.G."/>
            <person name="Ruan X.D."/>
            <person name="Zhao L."/>
            <person name="Wei J.T."/>
            <person name="Ye R.Z."/>
            <person name="Que T.C."/>
            <person name="Du C.H."/>
            <person name="Zhou Y.H."/>
            <person name="Cheng J.X."/>
            <person name="Dai P.F."/>
            <person name="Guo W.B."/>
            <person name="Han X.H."/>
            <person name="Huang E.J."/>
            <person name="Li L.F."/>
            <person name="Wei W."/>
            <person name="Gao Y.C."/>
            <person name="Liu J.Z."/>
            <person name="Shao H.Z."/>
            <person name="Wang X."/>
            <person name="Wang C.C."/>
            <person name="Yang T.C."/>
            <person name="Huo Q.B."/>
            <person name="Li W."/>
            <person name="Chen H.Y."/>
            <person name="Chen S.E."/>
            <person name="Zhou L.G."/>
            <person name="Ni X.B."/>
            <person name="Tian J.H."/>
            <person name="Sheng Y."/>
            <person name="Liu T."/>
            <person name="Pan Y.S."/>
            <person name="Xia L.Y."/>
            <person name="Li J."/>
            <person name="Zhao F."/>
            <person name="Cao W.C."/>
        </authorList>
    </citation>
    <scope>NUCLEOTIDE SEQUENCE [LARGE SCALE GENOMIC DNA]</scope>
    <source>
        <strain evidence="1">Iper-2018</strain>
    </source>
</reference>
<evidence type="ECO:0000313" key="1">
    <source>
        <dbReference type="EMBL" id="KAG0437789.1"/>
    </source>
</evidence>
<proteinExistence type="predicted"/>
<protein>
    <submittedName>
        <fullName evidence="1">Uncharacterized protein</fullName>
    </submittedName>
</protein>
<sequence>ACAAYCFITIPSLNSVLGRLELYLLSGQVALLNQCLSQADSFFKAAISLMPEMPHTIELEGKQKSSEPFLLSFINNFLSTLLFVPDHPEQEPLYLLRGLLNVVQDYLWDSHSDARAVAFLNVLNLLTALSQDHYLHHIDKETFNFAIRTNFIDRFRAPNARTVLYFEPRIVCDHETDGHATRNYSKKVRKTIVKMAKNEAELTKQERVQADHYREQTTRAAAAGETEEEESAPRAEKSRPSQ</sequence>
<keyword evidence="2" id="KW-1185">Reference proteome</keyword>
<organism evidence="1 2">
    <name type="scientific">Ixodes persulcatus</name>
    <name type="common">Taiga tick</name>
    <dbReference type="NCBI Taxonomy" id="34615"/>
    <lineage>
        <taxon>Eukaryota</taxon>
        <taxon>Metazoa</taxon>
        <taxon>Ecdysozoa</taxon>
        <taxon>Arthropoda</taxon>
        <taxon>Chelicerata</taxon>
        <taxon>Arachnida</taxon>
        <taxon>Acari</taxon>
        <taxon>Parasitiformes</taxon>
        <taxon>Ixodida</taxon>
        <taxon>Ixodoidea</taxon>
        <taxon>Ixodidae</taxon>
        <taxon>Ixodinae</taxon>
        <taxon>Ixodes</taxon>
    </lineage>
</organism>
<dbReference type="Proteomes" id="UP000805193">
    <property type="component" value="Unassembled WGS sequence"/>
</dbReference>
<evidence type="ECO:0000313" key="2">
    <source>
        <dbReference type="Proteomes" id="UP000805193"/>
    </source>
</evidence>